<comment type="caution">
    <text evidence="2">The sequence shown here is derived from an EMBL/GenBank/DDBJ whole genome shotgun (WGS) entry which is preliminary data.</text>
</comment>
<evidence type="ECO:0000256" key="1">
    <source>
        <dbReference type="SAM" id="MobiDB-lite"/>
    </source>
</evidence>
<sequence>MTLFTFVRRKPVLVAFVALICLVLVYSRPTLDTDRFRNIMPHHSKSPQDSKLQAASRAGPAPTATAESLPMSMAEPRPKPSAAPPASVSGNPGTPMEKTAQLHYLIPASRGNLQLCYNLVSSAVNRYPVPTLLGWNGTGEFDAATTHLAKLRAMKRYFHSLQPREDDDLVLVVDGYDVIQQLPPEVIVERYFDIAAKADARLAERFGITVDEARTRNLRQTIFWGPDKICFPADPRASRCWAVPPSTLGPQAFGPKSWNGDTSFADPRWLNSGTVIGPIDDMRRLIDAAMDEVAATHDAEYEFRESDQYYISNVWGRQEYWRSKLAADGGDVDGGPGDRIIPDETAGGGGAELHIAVEYESAMFQTKAGYEPFVGYLKFNESGLVAKMSIDMFGLGAAFEPYPIVMPENVRAALSRLYDAIPEAHPGSVAADWIRTVNLGVNYVTKHIYGLWHCTGPKEWIDVEYPALWWYRFVPSLLRASVGSSQAGQLISARPINGRRWAPKTFYPDGETLRGEYGGAWSDEVEGGRFVPWRELCGPHEEILFRGEQQPVFDSLLAVQFGPQSVRDLDMEFASLAAAVKANLF</sequence>
<dbReference type="Proteomes" id="UP000236621">
    <property type="component" value="Unassembled WGS sequence"/>
</dbReference>
<accession>A0A2K3PYX3</accession>
<dbReference type="EMBL" id="NRSZ01001270">
    <property type="protein sequence ID" value="PNY20492.1"/>
    <property type="molecule type" value="Genomic_DNA"/>
</dbReference>
<reference evidence="2 3" key="1">
    <citation type="submission" date="2017-08" db="EMBL/GenBank/DDBJ databases">
        <title>Harnessing the power of phylogenomics to disentangle the directionality and signatures of interkingdom host jumping in the parasitic fungal genus Tolypocladium.</title>
        <authorList>
            <person name="Quandt C.A."/>
            <person name="Patterson W."/>
            <person name="Spatafora J.W."/>
        </authorList>
    </citation>
    <scope>NUCLEOTIDE SEQUENCE [LARGE SCALE GENOMIC DNA]</scope>
    <source>
        <strain evidence="2 3">CBS 113982</strain>
    </source>
</reference>
<organism evidence="2 3">
    <name type="scientific">Tolypocladium capitatum</name>
    <dbReference type="NCBI Taxonomy" id="45235"/>
    <lineage>
        <taxon>Eukaryota</taxon>
        <taxon>Fungi</taxon>
        <taxon>Dikarya</taxon>
        <taxon>Ascomycota</taxon>
        <taxon>Pezizomycotina</taxon>
        <taxon>Sordariomycetes</taxon>
        <taxon>Hypocreomycetidae</taxon>
        <taxon>Hypocreales</taxon>
        <taxon>Ophiocordycipitaceae</taxon>
        <taxon>Tolypocladium</taxon>
    </lineage>
</organism>
<dbReference type="PANTHER" id="PTHR36587:SF2">
    <property type="entry name" value="EXPRESSION SITE-ASSOCIATED GENE 3 (ESAG3)-LIKE PROTEIN"/>
    <property type="match status" value="1"/>
</dbReference>
<proteinExistence type="predicted"/>
<keyword evidence="3" id="KW-1185">Reference proteome</keyword>
<gene>
    <name evidence="2" type="ORF">TCAP_07383</name>
</gene>
<evidence type="ECO:0000313" key="3">
    <source>
        <dbReference type="Proteomes" id="UP000236621"/>
    </source>
</evidence>
<dbReference type="OrthoDB" id="422736at2759"/>
<protein>
    <submittedName>
        <fullName evidence="2">Uncharacterized protein</fullName>
    </submittedName>
</protein>
<dbReference type="PANTHER" id="PTHR36587">
    <property type="entry name" value="EXPRESSION SITE-ASSOCIATED GENE 3 (ESAG3)-LIKE PROTEIN"/>
    <property type="match status" value="1"/>
</dbReference>
<feature type="region of interest" description="Disordered" evidence="1">
    <location>
        <begin position="38"/>
        <end position="94"/>
    </location>
</feature>
<name>A0A2K3PYX3_9HYPO</name>
<evidence type="ECO:0000313" key="2">
    <source>
        <dbReference type="EMBL" id="PNY20492.1"/>
    </source>
</evidence>
<dbReference type="AlphaFoldDB" id="A0A2K3PYX3"/>
<dbReference type="CDD" id="cd22997">
    <property type="entry name" value="GT_LH"/>
    <property type="match status" value="1"/>
</dbReference>
<dbReference type="STRING" id="45235.A0A2K3PYX3"/>